<dbReference type="VEuPathDB" id="VectorBase:ISCP_009498"/>
<proteinExistence type="predicted"/>
<dbReference type="EnsemblMetazoa" id="ISCW001206-RA">
    <property type="protein sequence ID" value="ISCW001206-PA"/>
    <property type="gene ID" value="ISCW001206"/>
</dbReference>
<dbReference type="VEuPathDB" id="VectorBase:ISCW001206"/>
<dbReference type="HOGENOM" id="CLU_2429494_0_0_1"/>
<dbReference type="InParanoid" id="B7P0X2"/>
<name>B7P0X2_IXOSC</name>
<evidence type="ECO:0000313" key="2">
    <source>
        <dbReference type="EnsemblMetazoa" id="ISCW001206-PA"/>
    </source>
</evidence>
<dbReference type="EMBL" id="ABJB010314616">
    <property type="status" value="NOT_ANNOTATED_CDS"/>
    <property type="molecule type" value="Genomic_DNA"/>
</dbReference>
<gene>
    <name evidence="1" type="ORF">IscW_ISCW001206</name>
</gene>
<evidence type="ECO:0000313" key="1">
    <source>
        <dbReference type="EMBL" id="EEC00244.1"/>
    </source>
</evidence>
<organism>
    <name type="scientific">Ixodes scapularis</name>
    <name type="common">Black-legged tick</name>
    <name type="synonym">Deer tick</name>
    <dbReference type="NCBI Taxonomy" id="6945"/>
    <lineage>
        <taxon>Eukaryota</taxon>
        <taxon>Metazoa</taxon>
        <taxon>Ecdysozoa</taxon>
        <taxon>Arthropoda</taxon>
        <taxon>Chelicerata</taxon>
        <taxon>Arachnida</taxon>
        <taxon>Acari</taxon>
        <taxon>Parasitiformes</taxon>
        <taxon>Ixodida</taxon>
        <taxon>Ixodoidea</taxon>
        <taxon>Ixodidae</taxon>
        <taxon>Ixodinae</taxon>
        <taxon>Ixodes</taxon>
    </lineage>
</organism>
<dbReference type="AlphaFoldDB" id="B7P0X2"/>
<keyword evidence="3" id="KW-1185">Reference proteome</keyword>
<protein>
    <submittedName>
        <fullName evidence="1 2">Uncharacterized protein</fullName>
    </submittedName>
</protein>
<accession>B7P0X2</accession>
<dbReference type="Proteomes" id="UP000001555">
    <property type="component" value="Unassembled WGS sequence"/>
</dbReference>
<dbReference type="EMBL" id="DS613482">
    <property type="protein sequence ID" value="EEC00244.1"/>
    <property type="molecule type" value="Genomic_DNA"/>
</dbReference>
<dbReference type="VEuPathDB" id="VectorBase:ISCI001206"/>
<sequence length="91" mass="10587">MNMLSWIRKETSRRSDDDFGSRAKRINEVCRKYQVTLVDRNFSYERPDLCHVTRCPIIIDPARKVGYCFINKVASTTVKTIFGLLLNLSNT</sequence>
<evidence type="ECO:0000313" key="3">
    <source>
        <dbReference type="Proteomes" id="UP000001555"/>
    </source>
</evidence>
<reference evidence="2" key="2">
    <citation type="submission" date="2020-05" db="UniProtKB">
        <authorList>
            <consortium name="EnsemblMetazoa"/>
        </authorList>
    </citation>
    <scope>IDENTIFICATION</scope>
    <source>
        <strain evidence="2">wikel</strain>
    </source>
</reference>
<reference evidence="1 3" key="1">
    <citation type="submission" date="2008-03" db="EMBL/GenBank/DDBJ databases">
        <title>Annotation of Ixodes scapularis.</title>
        <authorList>
            <consortium name="Ixodes scapularis Genome Project Consortium"/>
            <person name="Caler E."/>
            <person name="Hannick L.I."/>
            <person name="Bidwell S."/>
            <person name="Joardar V."/>
            <person name="Thiagarajan M."/>
            <person name="Amedeo P."/>
            <person name="Galinsky K.J."/>
            <person name="Schobel S."/>
            <person name="Inman J."/>
            <person name="Hostetler J."/>
            <person name="Miller J."/>
            <person name="Hammond M."/>
            <person name="Megy K."/>
            <person name="Lawson D."/>
            <person name="Kodira C."/>
            <person name="Sutton G."/>
            <person name="Meyer J."/>
            <person name="Hill C.A."/>
            <person name="Birren B."/>
            <person name="Nene V."/>
            <person name="Collins F."/>
            <person name="Alarcon-Chaidez F."/>
            <person name="Wikel S."/>
            <person name="Strausberg R."/>
        </authorList>
    </citation>
    <scope>NUCLEOTIDE SEQUENCE [LARGE SCALE GENOMIC DNA]</scope>
    <source>
        <strain evidence="3">Wikel</strain>
        <strain evidence="1">Wikel colony</strain>
    </source>
</reference>
<dbReference type="OrthoDB" id="2019940at2759"/>
<dbReference type="EMBL" id="ABJB010188864">
    <property type="status" value="NOT_ANNOTATED_CDS"/>
    <property type="molecule type" value="Genomic_DNA"/>
</dbReference>
<dbReference type="PaxDb" id="6945-B7P0X2"/>